<evidence type="ECO:0000313" key="3">
    <source>
        <dbReference type="Proteomes" id="UP000005267"/>
    </source>
</evidence>
<sequence>MRHVDLIAVCEAVSHQRHNSDKTRHKQACFRINPDLFIIYYLLFIIYYLFFRYTPKHWRFGGTHHIACNHATNIYSRAARWETPIGGCSSLMIKKKCHADLVGWAWQTSQDPIQVS</sequence>
<dbReference type="KEGG" id="aka:TKWG_06485"/>
<evidence type="ECO:0000313" key="2">
    <source>
        <dbReference type="EMBL" id="AFK61740.1"/>
    </source>
</evidence>
<reference evidence="3" key="2">
    <citation type="journal article" date="2013" name="PLoS ONE">
        <title>Genome implosion elicits host-confinement in Alcaligenaceae: evidence from the comparative genomics of Tetrathiobacter kashmirensis, a pathogen in the making.</title>
        <authorList>
            <person name="Ghosh W."/>
            <person name="Alam M."/>
            <person name="Roy C."/>
            <person name="Pyne P."/>
            <person name="George A."/>
            <person name="Chakraborty R."/>
            <person name="Majumder S."/>
            <person name="Agarwal A."/>
            <person name="Chakraborty S."/>
            <person name="Majumdar S."/>
            <person name="Gupta S.K."/>
        </authorList>
    </citation>
    <scope>NUCLEOTIDE SEQUENCE [LARGE SCALE GENOMIC DNA]</scope>
    <source>
        <strain evidence="3">WT001</strain>
    </source>
</reference>
<proteinExistence type="predicted"/>
<dbReference type="AlphaFoldDB" id="I3U9Q2"/>
<dbReference type="Proteomes" id="UP000005267">
    <property type="component" value="Chromosome"/>
</dbReference>
<accession>I3U9Q2</accession>
<keyword evidence="1" id="KW-0812">Transmembrane</keyword>
<feature type="transmembrane region" description="Helical" evidence="1">
    <location>
        <begin position="32"/>
        <end position="50"/>
    </location>
</feature>
<dbReference type="HOGENOM" id="CLU_2091594_0_0_4"/>
<gene>
    <name evidence="2" type="ordered locus">TKWG_06485</name>
</gene>
<dbReference type="EMBL" id="CP003555">
    <property type="protein sequence ID" value="AFK61740.1"/>
    <property type="molecule type" value="Genomic_DNA"/>
</dbReference>
<name>I3U9Q2_ADVKW</name>
<keyword evidence="3" id="KW-1185">Reference proteome</keyword>
<protein>
    <submittedName>
        <fullName evidence="2">Uncharacterized protein</fullName>
    </submittedName>
</protein>
<reference evidence="2 3" key="1">
    <citation type="journal article" date="2011" name="J. Bacteriol.">
        <title>Whole-genome shotgun sequencing of the sulfur-oxidizing chemoautotroph Tetrathiobacter kashmirensis.</title>
        <authorList>
            <person name="Ghosh W."/>
            <person name="George A."/>
            <person name="Agarwal A."/>
            <person name="Raj P."/>
            <person name="Alam M."/>
            <person name="Pyne P."/>
            <person name="Das Gupta S.K."/>
        </authorList>
    </citation>
    <scope>NUCLEOTIDE SEQUENCE [LARGE SCALE GENOMIC DNA]</scope>
    <source>
        <strain evidence="2 3">WT001</strain>
    </source>
</reference>
<organism evidence="2 3">
    <name type="scientific">Advenella kashmirensis (strain DSM 17095 / LMG 22695 / WT001)</name>
    <name type="common">Tetrathiobacter kashmirensis</name>
    <dbReference type="NCBI Taxonomy" id="1036672"/>
    <lineage>
        <taxon>Bacteria</taxon>
        <taxon>Pseudomonadati</taxon>
        <taxon>Pseudomonadota</taxon>
        <taxon>Betaproteobacteria</taxon>
        <taxon>Burkholderiales</taxon>
        <taxon>Alcaligenaceae</taxon>
    </lineage>
</organism>
<evidence type="ECO:0000256" key="1">
    <source>
        <dbReference type="SAM" id="Phobius"/>
    </source>
</evidence>
<keyword evidence="1" id="KW-1133">Transmembrane helix</keyword>
<keyword evidence="1" id="KW-0472">Membrane</keyword>